<reference evidence="4 5" key="1">
    <citation type="submission" date="2018-02" db="EMBL/GenBank/DDBJ databases">
        <title>Characterization of Xanthomonas diversity in transplant houses and field plants.</title>
        <authorList>
            <person name="Abrahamian P."/>
            <person name="Timilsina S."/>
            <person name="Minsavage G.V."/>
            <person name="Goss E.M."/>
            <person name="Jones J.B."/>
            <person name="Vallad G.E."/>
        </authorList>
    </citation>
    <scope>NUCLEOTIDE SEQUENCE [LARGE SCALE GENOMIC DNA]</scope>
    <source>
        <strain evidence="4 5">GEV2132</strain>
    </source>
</reference>
<dbReference type="Pfam" id="PF02481">
    <property type="entry name" value="DNA_processg_A"/>
    <property type="match status" value="1"/>
</dbReference>
<reference evidence="3 6" key="2">
    <citation type="submission" date="2019-11" db="EMBL/GenBank/DDBJ databases">
        <title>Genome-resolved metagenomics to study the prevalence of co-infection and intraspecific heterogeneity among plant pathogen metapopulations.</title>
        <authorList>
            <person name="Newberry E."/>
            <person name="Bhandari R."/>
            <person name="Kemble J."/>
            <person name="Sikora E."/>
            <person name="Potnis N."/>
        </authorList>
    </citation>
    <scope>NUCLEOTIDE SEQUENCE [LARGE SCALE GENOMIC DNA]</scope>
    <source>
        <strain evidence="3">Xp_Tom_Tuscaloosa_18b</strain>
    </source>
</reference>
<evidence type="ECO:0000313" key="6">
    <source>
        <dbReference type="Proteomes" id="UP000471082"/>
    </source>
</evidence>
<feature type="domain" description="Smf/DprA SLOG" evidence="2">
    <location>
        <begin position="80"/>
        <end position="262"/>
    </location>
</feature>
<dbReference type="Proteomes" id="UP000471082">
    <property type="component" value="Unassembled WGS sequence"/>
</dbReference>
<evidence type="ECO:0000313" key="5">
    <source>
        <dbReference type="Proteomes" id="UP000289372"/>
    </source>
</evidence>
<dbReference type="PANTHER" id="PTHR43022:SF1">
    <property type="entry name" value="PROTEIN SMF"/>
    <property type="match status" value="1"/>
</dbReference>
<proteinExistence type="inferred from homology"/>
<dbReference type="EMBL" id="JAAGYU010000027">
    <property type="protein sequence ID" value="NEL76237.1"/>
    <property type="molecule type" value="Genomic_DNA"/>
</dbReference>
<dbReference type="EMBL" id="PUUL01000123">
    <property type="protein sequence ID" value="RXD50427.1"/>
    <property type="molecule type" value="Genomic_DNA"/>
</dbReference>
<dbReference type="InterPro" id="IPR003488">
    <property type="entry name" value="DprA"/>
</dbReference>
<evidence type="ECO:0000259" key="2">
    <source>
        <dbReference type="Pfam" id="PF02481"/>
    </source>
</evidence>
<gene>
    <name evidence="4" type="ORF">DB769_18980</name>
    <name evidence="3" type="ORF">G3W61_08225</name>
</gene>
<comment type="caution">
    <text evidence="3">The sequence shown here is derived from an EMBL/GenBank/DDBJ whole genome shotgun (WGS) entry which is preliminary data.</text>
</comment>
<dbReference type="Proteomes" id="UP000289372">
    <property type="component" value="Unassembled WGS sequence"/>
</dbReference>
<dbReference type="PANTHER" id="PTHR43022">
    <property type="entry name" value="PROTEIN SMF"/>
    <property type="match status" value="1"/>
</dbReference>
<dbReference type="Gene3D" id="3.40.50.450">
    <property type="match status" value="1"/>
</dbReference>
<dbReference type="InterPro" id="IPR057666">
    <property type="entry name" value="DrpA_SLOG"/>
</dbReference>
<evidence type="ECO:0000256" key="1">
    <source>
        <dbReference type="ARBA" id="ARBA00006525"/>
    </source>
</evidence>
<organism evidence="3 6">
    <name type="scientific">Xanthomonas perforans</name>
    <dbReference type="NCBI Taxonomy" id="442694"/>
    <lineage>
        <taxon>Bacteria</taxon>
        <taxon>Pseudomonadati</taxon>
        <taxon>Pseudomonadota</taxon>
        <taxon>Gammaproteobacteria</taxon>
        <taxon>Lysobacterales</taxon>
        <taxon>Lysobacteraceae</taxon>
        <taxon>Xanthomonas</taxon>
    </lineage>
</organism>
<dbReference type="AlphaFoldDB" id="A0A6P0FHI9"/>
<dbReference type="GO" id="GO:0009294">
    <property type="term" value="P:DNA-mediated transformation"/>
    <property type="evidence" value="ECO:0007669"/>
    <property type="project" value="InterPro"/>
</dbReference>
<name>A0A6P0FHI9_XANPE</name>
<accession>A0A6P0FHI9</accession>
<dbReference type="SUPFAM" id="SSF102405">
    <property type="entry name" value="MCP/YpsA-like"/>
    <property type="match status" value="1"/>
</dbReference>
<comment type="similarity">
    <text evidence="1">Belongs to the DprA/Smf family.</text>
</comment>
<protein>
    <submittedName>
        <fullName evidence="3">DNA-processing protein DprA</fullName>
    </submittedName>
</protein>
<dbReference type="RefSeq" id="WP_017165100.1">
    <property type="nucleotide sequence ID" value="NZ_CP116309.1"/>
</dbReference>
<sequence length="329" mass="35463">MSEISPTTGKLLALSMLKGIGPATLRKMASMANFESATAESMSYQFPANSTILRDSLAWKHALDGAEKQVEQAERHGARILSPLDPDYPTLLAATKDDPFLLFVRGSLAPEAAKSVAVIGTREPTKHGALIAERIAQYLAEQGWSVVSGLAKGCDAIAHRAALDHDGHTVAVLAHGLHTVAPKTNARLAEDILNKGGALVSEYRFGIEPRPEFFVKRDRTQAGLAQGVVMVQSDLKGGSLHASRAALDYGRWLAAPYPTDLDRINGEAKIQANLTFADGSKQDRMDLLRCPATALDQLIVLRSREDYSKMLLSNPTEKTALEPMQGGLI</sequence>
<evidence type="ECO:0000313" key="3">
    <source>
        <dbReference type="EMBL" id="NEL76237.1"/>
    </source>
</evidence>
<evidence type="ECO:0000313" key="4">
    <source>
        <dbReference type="EMBL" id="RXD50427.1"/>
    </source>
</evidence>